<keyword evidence="2" id="KW-1185">Reference proteome</keyword>
<evidence type="ECO:0000313" key="1">
    <source>
        <dbReference type="EMBL" id="RBQ23594.1"/>
    </source>
</evidence>
<name>A0A366MDC2_9EURY</name>
<dbReference type="EMBL" id="NIZT01000022">
    <property type="protein sequence ID" value="RBQ23594.1"/>
    <property type="molecule type" value="Genomic_DNA"/>
</dbReference>
<gene>
    <name evidence="1" type="ORF">ALNOE001_08180</name>
</gene>
<comment type="caution">
    <text evidence="1">The sequence shown here is derived from an EMBL/GenBank/DDBJ whole genome shotgun (WGS) entry which is preliminary data.</text>
</comment>
<protein>
    <submittedName>
        <fullName evidence="1">Uncharacterized protein</fullName>
    </submittedName>
</protein>
<evidence type="ECO:0000313" key="2">
    <source>
        <dbReference type="Proteomes" id="UP000253099"/>
    </source>
</evidence>
<sequence length="167" mass="19011">MKEYNSSSVNLTVNYNRVLADIWLDFTTTDVGSNFAYNWWRINDISGKVIGFDTNNHYILNITNSSLANVKIGDKIEFALLMLNTTLTNIGVENLPYFKVNGTFNGINYSTTTDDLFLYEFIISGTDLQRIDAESDWQYLELDFTVKLNTNSTIITQNTIVNKSTTI</sequence>
<proteinExistence type="predicted"/>
<reference evidence="1 2" key="1">
    <citation type="submission" date="2018-06" db="EMBL/GenBank/DDBJ databases">
        <title>Genomic insight into two independent archaeal endosymbiosis events.</title>
        <authorList>
            <person name="Lind A.E."/>
            <person name="Lewis W.H."/>
            <person name="Spang A."/>
            <person name="Guy L."/>
            <person name="Embley M.T."/>
            <person name="Ettema T.J.G."/>
        </authorList>
    </citation>
    <scope>NUCLEOTIDE SEQUENCE [LARGE SCALE GENOMIC DNA]</scope>
    <source>
        <strain evidence="1">NOE</strain>
    </source>
</reference>
<dbReference type="Proteomes" id="UP000253099">
    <property type="component" value="Unassembled WGS sequence"/>
</dbReference>
<accession>A0A366MDC2</accession>
<organism evidence="1 2">
    <name type="scientific">Candidatus Methanobinarius endosymbioticus</name>
    <dbReference type="NCBI Taxonomy" id="2006182"/>
    <lineage>
        <taxon>Archaea</taxon>
        <taxon>Methanobacteriati</taxon>
        <taxon>Methanobacteriota</taxon>
        <taxon>Methanomada group</taxon>
        <taxon>Methanobacteria</taxon>
        <taxon>Methanobacteriales</taxon>
        <taxon>Methanobacteriaceae</taxon>
        <taxon>Candidatus Methanobinarius</taxon>
    </lineage>
</organism>
<dbReference type="AlphaFoldDB" id="A0A366MDC2"/>